<evidence type="ECO:0008006" key="4">
    <source>
        <dbReference type="Google" id="ProtNLM"/>
    </source>
</evidence>
<keyword evidence="3" id="KW-1185">Reference proteome</keyword>
<sequence length="148" mass="15330">MTKAVQNLVRAVLLALPPIAGAGSASAEDTQGAGGVTIELSSAVDQDQGCLLSFVVENALPADIGAAVYETVLFGAQGEVALLTLLDFQDLPAGRPRVRQFKFAGLACDQISRILINGVQDCAYPGNLADACLSGLTLRSRLETELIG</sequence>
<dbReference type="AlphaFoldDB" id="A0A1M5B4F6"/>
<accession>A0A1M5B4F6</accession>
<organism evidence="2 3">
    <name type="scientific">Ruegeria intermedia</name>
    <dbReference type="NCBI Taxonomy" id="996115"/>
    <lineage>
        <taxon>Bacteria</taxon>
        <taxon>Pseudomonadati</taxon>
        <taxon>Pseudomonadota</taxon>
        <taxon>Alphaproteobacteria</taxon>
        <taxon>Rhodobacterales</taxon>
        <taxon>Roseobacteraceae</taxon>
        <taxon>Ruegeria</taxon>
    </lineage>
</organism>
<feature type="chain" id="PRO_5012725372" description="Tat pathway signal sequence domain protein" evidence="1">
    <location>
        <begin position="28"/>
        <end position="148"/>
    </location>
</feature>
<reference evidence="2 3" key="1">
    <citation type="submission" date="2016-11" db="EMBL/GenBank/DDBJ databases">
        <authorList>
            <person name="Varghese N."/>
            <person name="Submissions S."/>
        </authorList>
    </citation>
    <scope>NUCLEOTIDE SEQUENCE [LARGE SCALE GENOMIC DNA]</scope>
    <source>
        <strain evidence="2 3">DSM 29341</strain>
    </source>
</reference>
<dbReference type="EMBL" id="FQVK01000032">
    <property type="protein sequence ID" value="SHF37328.1"/>
    <property type="molecule type" value="Genomic_DNA"/>
</dbReference>
<name>A0A1M5B4F6_9RHOB</name>
<proteinExistence type="predicted"/>
<evidence type="ECO:0000256" key="1">
    <source>
        <dbReference type="SAM" id="SignalP"/>
    </source>
</evidence>
<keyword evidence="1" id="KW-0732">Signal</keyword>
<feature type="signal peptide" evidence="1">
    <location>
        <begin position="1"/>
        <end position="27"/>
    </location>
</feature>
<gene>
    <name evidence="2" type="ORF">SAMN05444279_13215</name>
</gene>
<dbReference type="Proteomes" id="UP000325134">
    <property type="component" value="Unassembled WGS sequence"/>
</dbReference>
<protein>
    <recommendedName>
        <fullName evidence="4">Tat pathway signal sequence domain protein</fullName>
    </recommendedName>
</protein>
<evidence type="ECO:0000313" key="2">
    <source>
        <dbReference type="EMBL" id="SHF37328.1"/>
    </source>
</evidence>
<evidence type="ECO:0000313" key="3">
    <source>
        <dbReference type="Proteomes" id="UP000325134"/>
    </source>
</evidence>
<dbReference type="RefSeq" id="WP_223162558.1">
    <property type="nucleotide sequence ID" value="NZ_FQVK01000032.1"/>
</dbReference>